<accession>A0A2H0U9L3</accession>
<gene>
    <name evidence="1" type="ORF">COU20_02535</name>
</gene>
<organism evidence="1 2">
    <name type="scientific">Candidatus Kaiserbacteria bacterium CG10_big_fil_rev_8_21_14_0_10_59_10</name>
    <dbReference type="NCBI Taxonomy" id="1974612"/>
    <lineage>
        <taxon>Bacteria</taxon>
        <taxon>Candidatus Kaiseribacteriota</taxon>
    </lineage>
</organism>
<evidence type="ECO:0000313" key="2">
    <source>
        <dbReference type="Proteomes" id="UP000231379"/>
    </source>
</evidence>
<proteinExistence type="predicted"/>
<protein>
    <submittedName>
        <fullName evidence="1">Uncharacterized protein</fullName>
    </submittedName>
</protein>
<sequence length="63" mass="7126">MVIPMDGAWQCSVCGFHYKDNLDSHTSGKEWAEKCESWCKEHHSCNLEITEHAEESVRGLSSA</sequence>
<dbReference type="AlphaFoldDB" id="A0A2H0U9L3"/>
<reference evidence="2" key="1">
    <citation type="submission" date="2017-09" db="EMBL/GenBank/DDBJ databases">
        <title>Depth-based differentiation of microbial function through sediment-hosted aquifers and enrichment of novel symbionts in the deep terrestrial subsurface.</title>
        <authorList>
            <person name="Probst A.J."/>
            <person name="Ladd B."/>
            <person name="Jarett J.K."/>
            <person name="Geller-Mcgrath D.E."/>
            <person name="Sieber C.M.K."/>
            <person name="Emerson J.B."/>
            <person name="Anantharaman K."/>
            <person name="Thomas B.C."/>
            <person name="Malmstrom R."/>
            <person name="Stieglmeier M."/>
            <person name="Klingl A."/>
            <person name="Woyke T."/>
            <person name="Ryan C.M."/>
            <person name="Banfield J.F."/>
        </authorList>
    </citation>
    <scope>NUCLEOTIDE SEQUENCE [LARGE SCALE GENOMIC DNA]</scope>
</reference>
<name>A0A2H0U9L3_9BACT</name>
<dbReference type="EMBL" id="PFBM01000016">
    <property type="protein sequence ID" value="PIR82376.1"/>
    <property type="molecule type" value="Genomic_DNA"/>
</dbReference>
<comment type="caution">
    <text evidence="1">The sequence shown here is derived from an EMBL/GenBank/DDBJ whole genome shotgun (WGS) entry which is preliminary data.</text>
</comment>
<evidence type="ECO:0000313" key="1">
    <source>
        <dbReference type="EMBL" id="PIR82376.1"/>
    </source>
</evidence>
<dbReference type="Proteomes" id="UP000231379">
    <property type="component" value="Unassembled WGS sequence"/>
</dbReference>